<feature type="region of interest" description="Disordered" evidence="2">
    <location>
        <begin position="92"/>
        <end position="122"/>
    </location>
</feature>
<accession>A0A7J6XY11</accession>
<keyword evidence="3" id="KW-0812">Transmembrane</keyword>
<feature type="coiled-coil region" evidence="1">
    <location>
        <begin position="229"/>
        <end position="305"/>
    </location>
</feature>
<feature type="compositionally biased region" description="Polar residues" evidence="2">
    <location>
        <begin position="92"/>
        <end position="107"/>
    </location>
</feature>
<sequence>MFPFKLTDPLSFISAPEEGEKWSAKLSWLHCRLFCLVWAVNLFFLSLFFFFFFFTLLYVCVCADDGAVLRMHVGEAKAGEKKERAFNLMQRSQSSRLGEGARTQSAKQPPVTAAAKESAAPVSAIEPPPRHAALESALVRNLKKQIACLEMEVVVLKGMLMKGSELGAHSKGEECVGDVSFAEEGRQLGSSAVDGVLFTTSAHVSPRSLWIDADKRDTRRREVLHNANMAALQFTVQRLQLDKEALEGRLQCEEQLKRKMAAENARLLLELRESSGKEEETHTRLSEVLNALNTEQERRRELENKLRLSAEPPPVEGDEELRADLWSEKEYYRVQTDRLRISQKEKLACIGELEKQLKTERKRVAELESKLSTALEEVQRLNRLTAENSSMYESMDKSYVGMCTLLQMATDDYDALQHQLLKRSTEKSLPGSLAHIRETPHEQEHVSSPLQKEAVDEKGCKRDDEIQNEDNSLSNAAKSPFFPPPPAATVPAATVSTSVTALGPNNQKEILLLNAVDNELETTEKRIREEESALFAFLNGR</sequence>
<feature type="region of interest" description="Disordered" evidence="2">
    <location>
        <begin position="438"/>
        <end position="491"/>
    </location>
</feature>
<evidence type="ECO:0000313" key="5">
    <source>
        <dbReference type="Proteomes" id="UP000583944"/>
    </source>
</evidence>
<dbReference type="EMBL" id="JABDHM010000083">
    <property type="protein sequence ID" value="KAF5218890.1"/>
    <property type="molecule type" value="Genomic_DNA"/>
</dbReference>
<evidence type="ECO:0000313" key="4">
    <source>
        <dbReference type="EMBL" id="KAF5218890.1"/>
    </source>
</evidence>
<dbReference type="AlphaFoldDB" id="A0A7J6XY11"/>
<protein>
    <submittedName>
        <fullName evidence="4">Uncharacterized protein</fullName>
    </submittedName>
</protein>
<feature type="compositionally biased region" description="Basic and acidic residues" evidence="2">
    <location>
        <begin position="453"/>
        <end position="465"/>
    </location>
</feature>
<dbReference type="Proteomes" id="UP000583944">
    <property type="component" value="Unassembled WGS sequence"/>
</dbReference>
<name>A0A7J6XY11_TRYCR</name>
<keyword evidence="3" id="KW-0472">Membrane</keyword>
<evidence type="ECO:0000256" key="1">
    <source>
        <dbReference type="SAM" id="Coils"/>
    </source>
</evidence>
<reference evidence="4 5" key="1">
    <citation type="journal article" date="2019" name="Genome Biol. Evol.">
        <title>Nanopore Sequencing Significantly Improves Genome Assembly of the Protozoan Parasite Trypanosoma cruzi.</title>
        <authorList>
            <person name="Diaz-Viraque F."/>
            <person name="Pita S."/>
            <person name="Greif G."/>
            <person name="de Souza R.C.M."/>
            <person name="Iraola G."/>
            <person name="Robello C."/>
        </authorList>
    </citation>
    <scope>NUCLEOTIDE SEQUENCE [LARGE SCALE GENOMIC DNA]</scope>
    <source>
        <strain evidence="4 5">Berenice</strain>
    </source>
</reference>
<dbReference type="VEuPathDB" id="TriTrypDB:ECC02_008153"/>
<proteinExistence type="predicted"/>
<comment type="caution">
    <text evidence="4">The sequence shown here is derived from an EMBL/GenBank/DDBJ whole genome shotgun (WGS) entry which is preliminary data.</text>
</comment>
<keyword evidence="3" id="KW-1133">Transmembrane helix</keyword>
<gene>
    <name evidence="4" type="ORF">ECC02_008153</name>
</gene>
<keyword evidence="1" id="KW-0175">Coiled coil</keyword>
<organism evidence="4 5">
    <name type="scientific">Trypanosoma cruzi</name>
    <dbReference type="NCBI Taxonomy" id="5693"/>
    <lineage>
        <taxon>Eukaryota</taxon>
        <taxon>Discoba</taxon>
        <taxon>Euglenozoa</taxon>
        <taxon>Kinetoplastea</taxon>
        <taxon>Metakinetoplastina</taxon>
        <taxon>Trypanosomatida</taxon>
        <taxon>Trypanosomatidae</taxon>
        <taxon>Trypanosoma</taxon>
        <taxon>Schizotrypanum</taxon>
    </lineage>
</organism>
<feature type="compositionally biased region" description="Low complexity" evidence="2">
    <location>
        <begin position="109"/>
        <end position="122"/>
    </location>
</feature>
<evidence type="ECO:0000256" key="2">
    <source>
        <dbReference type="SAM" id="MobiDB-lite"/>
    </source>
</evidence>
<feature type="transmembrane region" description="Helical" evidence="3">
    <location>
        <begin position="33"/>
        <end position="59"/>
    </location>
</feature>
<evidence type="ECO:0000256" key="3">
    <source>
        <dbReference type="SAM" id="Phobius"/>
    </source>
</evidence>
<dbReference type="VEuPathDB" id="TriTrypDB:BCY84_17865"/>
<feature type="coiled-coil region" evidence="1">
    <location>
        <begin position="350"/>
        <end position="384"/>
    </location>
</feature>